<dbReference type="PRINTS" id="PR00080">
    <property type="entry name" value="SDRFAMILY"/>
</dbReference>
<proteinExistence type="inferred from homology"/>
<dbReference type="InterPro" id="IPR002347">
    <property type="entry name" value="SDR_fam"/>
</dbReference>
<name>A0ABS9BVS7_9BACT</name>
<dbReference type="NCBIfam" id="NF005559">
    <property type="entry name" value="PRK07231.1"/>
    <property type="match status" value="1"/>
</dbReference>
<accession>A0ABS9BVS7</accession>
<comment type="similarity">
    <text evidence="1">Belongs to the short-chain dehydrogenases/reductases (SDR) family.</text>
</comment>
<sequence length="250" mass="26852">MKNVVITGGASGIGLAITRLFARNGHHVFFLDYNVATGIEVERELMESGHTVKFLEADVSSMESVAKAFASIPPTLDVLVNNAGISHIGNLENTAESDFERLFQVNVKGVFTCSQLALPKLKANKGGAIINMCSVAATIGLPDRFAYSMTKGAVMSMTLSMARDFVADNIRCNCISPGRVHTPFVDGFLAKNYPGQEKEMFAKLAATQPIGRMGTPEEIAGMVYYLASDQASFITGSNYNIDGGFMGLKM</sequence>
<dbReference type="CDD" id="cd05233">
    <property type="entry name" value="SDR_c"/>
    <property type="match status" value="1"/>
</dbReference>
<dbReference type="InterPro" id="IPR051122">
    <property type="entry name" value="SDR_DHRS6-like"/>
</dbReference>
<keyword evidence="2" id="KW-0560">Oxidoreductase</keyword>
<evidence type="ECO:0000313" key="3">
    <source>
        <dbReference type="EMBL" id="MCF1752177.1"/>
    </source>
</evidence>
<keyword evidence="4" id="KW-1185">Reference proteome</keyword>
<dbReference type="RefSeq" id="WP_234862082.1">
    <property type="nucleotide sequence ID" value="NZ_JAKEVZ010000010.1"/>
</dbReference>
<dbReference type="SUPFAM" id="SSF51735">
    <property type="entry name" value="NAD(P)-binding Rossmann-fold domains"/>
    <property type="match status" value="1"/>
</dbReference>
<dbReference type="InterPro" id="IPR036291">
    <property type="entry name" value="NAD(P)-bd_dom_sf"/>
</dbReference>
<dbReference type="Gene3D" id="3.40.50.720">
    <property type="entry name" value="NAD(P)-binding Rossmann-like Domain"/>
    <property type="match status" value="1"/>
</dbReference>
<dbReference type="Proteomes" id="UP001201449">
    <property type="component" value="Unassembled WGS sequence"/>
</dbReference>
<dbReference type="PANTHER" id="PTHR43477:SF1">
    <property type="entry name" value="DIHYDROANTICAPSIN 7-DEHYDROGENASE"/>
    <property type="match status" value="1"/>
</dbReference>
<dbReference type="PROSITE" id="PS00061">
    <property type="entry name" value="ADH_SHORT"/>
    <property type="match status" value="1"/>
</dbReference>
<gene>
    <name evidence="3" type="ORF">L0U89_14035</name>
</gene>
<organism evidence="3 4">
    <name type="scientific">Mariniradius sediminis</name>
    <dbReference type="NCBI Taxonomy" id="2909237"/>
    <lineage>
        <taxon>Bacteria</taxon>
        <taxon>Pseudomonadati</taxon>
        <taxon>Bacteroidota</taxon>
        <taxon>Cytophagia</taxon>
        <taxon>Cytophagales</taxon>
        <taxon>Cyclobacteriaceae</taxon>
        <taxon>Mariniradius</taxon>
    </lineage>
</organism>
<evidence type="ECO:0000313" key="4">
    <source>
        <dbReference type="Proteomes" id="UP001201449"/>
    </source>
</evidence>
<comment type="caution">
    <text evidence="3">The sequence shown here is derived from an EMBL/GenBank/DDBJ whole genome shotgun (WGS) entry which is preliminary data.</text>
</comment>
<dbReference type="PRINTS" id="PR00081">
    <property type="entry name" value="GDHRDH"/>
</dbReference>
<protein>
    <submittedName>
        <fullName evidence="3">SDR family oxidoreductase</fullName>
    </submittedName>
</protein>
<dbReference type="Pfam" id="PF13561">
    <property type="entry name" value="adh_short_C2"/>
    <property type="match status" value="1"/>
</dbReference>
<dbReference type="EMBL" id="JAKEVZ010000010">
    <property type="protein sequence ID" value="MCF1752177.1"/>
    <property type="molecule type" value="Genomic_DNA"/>
</dbReference>
<dbReference type="InterPro" id="IPR020904">
    <property type="entry name" value="Sc_DH/Rdtase_CS"/>
</dbReference>
<dbReference type="PANTHER" id="PTHR43477">
    <property type="entry name" value="DIHYDROANTICAPSIN 7-DEHYDROGENASE"/>
    <property type="match status" value="1"/>
</dbReference>
<evidence type="ECO:0000256" key="1">
    <source>
        <dbReference type="ARBA" id="ARBA00006484"/>
    </source>
</evidence>
<evidence type="ECO:0000256" key="2">
    <source>
        <dbReference type="ARBA" id="ARBA00023002"/>
    </source>
</evidence>
<reference evidence="3 4" key="1">
    <citation type="submission" date="2022-01" db="EMBL/GenBank/DDBJ databases">
        <title>Mariniradius saccharolyticus sp. nov., isolated from sediment of a river.</title>
        <authorList>
            <person name="Liu H."/>
        </authorList>
    </citation>
    <scope>NUCLEOTIDE SEQUENCE [LARGE SCALE GENOMIC DNA]</scope>
    <source>
        <strain evidence="3 4">RY-2</strain>
    </source>
</reference>